<evidence type="ECO:0000313" key="3">
    <source>
        <dbReference type="Proteomes" id="UP001152622"/>
    </source>
</evidence>
<comment type="caution">
    <text evidence="2">The sequence shown here is derived from an EMBL/GenBank/DDBJ whole genome shotgun (WGS) entry which is preliminary data.</text>
</comment>
<dbReference type="Proteomes" id="UP001152622">
    <property type="component" value="Chromosome 9"/>
</dbReference>
<keyword evidence="3" id="KW-1185">Reference proteome</keyword>
<feature type="compositionally biased region" description="Polar residues" evidence="1">
    <location>
        <begin position="13"/>
        <end position="22"/>
    </location>
</feature>
<dbReference type="EMBL" id="JAINUF010000009">
    <property type="protein sequence ID" value="KAJ8350142.1"/>
    <property type="molecule type" value="Genomic_DNA"/>
</dbReference>
<evidence type="ECO:0000256" key="1">
    <source>
        <dbReference type="SAM" id="MobiDB-lite"/>
    </source>
</evidence>
<feature type="region of interest" description="Disordered" evidence="1">
    <location>
        <begin position="1"/>
        <end position="22"/>
    </location>
</feature>
<accession>A0A9Q1F355</accession>
<reference evidence="2" key="1">
    <citation type="journal article" date="2023" name="Science">
        <title>Genome structures resolve the early diversification of teleost fishes.</title>
        <authorList>
            <person name="Parey E."/>
            <person name="Louis A."/>
            <person name="Montfort J."/>
            <person name="Bouchez O."/>
            <person name="Roques C."/>
            <person name="Iampietro C."/>
            <person name="Lluch J."/>
            <person name="Castinel A."/>
            <person name="Donnadieu C."/>
            <person name="Desvignes T."/>
            <person name="Floi Bucao C."/>
            <person name="Jouanno E."/>
            <person name="Wen M."/>
            <person name="Mejri S."/>
            <person name="Dirks R."/>
            <person name="Jansen H."/>
            <person name="Henkel C."/>
            <person name="Chen W.J."/>
            <person name="Zahm M."/>
            <person name="Cabau C."/>
            <person name="Klopp C."/>
            <person name="Thompson A.W."/>
            <person name="Robinson-Rechavi M."/>
            <person name="Braasch I."/>
            <person name="Lecointre G."/>
            <person name="Bobe J."/>
            <person name="Postlethwait J.H."/>
            <person name="Berthelot C."/>
            <person name="Roest Crollius H."/>
            <person name="Guiguen Y."/>
        </authorList>
    </citation>
    <scope>NUCLEOTIDE SEQUENCE</scope>
    <source>
        <strain evidence="2">WJC10195</strain>
    </source>
</reference>
<proteinExistence type="predicted"/>
<dbReference type="AlphaFoldDB" id="A0A9Q1F355"/>
<evidence type="ECO:0000313" key="2">
    <source>
        <dbReference type="EMBL" id="KAJ8350142.1"/>
    </source>
</evidence>
<organism evidence="2 3">
    <name type="scientific">Synaphobranchus kaupii</name>
    <name type="common">Kaup's arrowtooth eel</name>
    <dbReference type="NCBI Taxonomy" id="118154"/>
    <lineage>
        <taxon>Eukaryota</taxon>
        <taxon>Metazoa</taxon>
        <taxon>Chordata</taxon>
        <taxon>Craniata</taxon>
        <taxon>Vertebrata</taxon>
        <taxon>Euteleostomi</taxon>
        <taxon>Actinopterygii</taxon>
        <taxon>Neopterygii</taxon>
        <taxon>Teleostei</taxon>
        <taxon>Anguilliformes</taxon>
        <taxon>Synaphobranchidae</taxon>
        <taxon>Synaphobranchus</taxon>
    </lineage>
</organism>
<gene>
    <name evidence="2" type="ORF">SKAU_G00252720</name>
</gene>
<name>A0A9Q1F355_SYNKA</name>
<protein>
    <submittedName>
        <fullName evidence="2">Uncharacterized protein</fullName>
    </submittedName>
</protein>
<sequence>MGVAFRNAPMTHNVMTSPNSRGHFTQLHRHLQSSANCRQTEGLEKFSLLPLPHLTTRPWLSPAKMARDCSNSPS</sequence>